<dbReference type="EMBL" id="KC612588">
    <property type="protein sequence ID" value="AGH60019.1"/>
    <property type="molecule type" value="Genomic_DNA"/>
</dbReference>
<comment type="subcellular location">
    <subcellularLocation>
        <location evidence="2">Cell membrane</location>
        <topology evidence="2">Lipid-anchor</topology>
        <topology evidence="2">GPI-anchor</topology>
    </subcellularLocation>
</comment>
<accession>M4SVG8</accession>
<evidence type="ECO:0000256" key="8">
    <source>
        <dbReference type="ARBA" id="ARBA00023288"/>
    </source>
</evidence>
<reference evidence="13" key="1">
    <citation type="submission" date="2013-02" db="EMBL/GenBank/DDBJ databases">
        <authorList>
            <person name="Cross G.A.M."/>
            <person name="Kim H.-S."/>
            <person name="Wickstead B."/>
        </authorList>
    </citation>
    <scope>NUCLEOTIDE SEQUENCE</scope>
    <source>
        <strain evidence="13">Lister 427</strain>
    </source>
</reference>
<dbReference type="Pfam" id="PF10659">
    <property type="entry name" value="Trypan_glycop_C"/>
    <property type="match status" value="1"/>
</dbReference>
<evidence type="ECO:0000259" key="12">
    <source>
        <dbReference type="Pfam" id="PF13206"/>
    </source>
</evidence>
<dbReference type="InterPro" id="IPR027446">
    <property type="entry name" value="VSG_C_dom_sf"/>
</dbReference>
<dbReference type="GO" id="GO:0005886">
    <property type="term" value="C:plasma membrane"/>
    <property type="evidence" value="ECO:0007669"/>
    <property type="project" value="UniProtKB-SubCell"/>
</dbReference>
<feature type="domain" description="Trypanosome variant surface glycoprotein B-type N-terminal" evidence="12">
    <location>
        <begin position="17"/>
        <end position="357"/>
    </location>
</feature>
<evidence type="ECO:0000256" key="10">
    <source>
        <dbReference type="SAM" id="SignalP"/>
    </source>
</evidence>
<evidence type="ECO:0000256" key="2">
    <source>
        <dbReference type="ARBA" id="ARBA00004609"/>
    </source>
</evidence>
<feature type="chain" id="PRO_5004057832" evidence="10">
    <location>
        <begin position="27"/>
        <end position="485"/>
    </location>
</feature>
<sequence>MPTHNHIRKLLSGVLFIVTTVFHAKSAENDNIADFVAVCGVVNLQQKKEEIIKQPALPPSDTLLTDLRKLNLSTATDIWFSDKDGEFSGDSKDPQGKNLKAWQDAANDAVKGTEGQSNPFIRLQNTRERARANRIIADLLKEAEGKVAAYNTKVAEITKAEQTAADKIDSAVFGPGQKEFDKAKYDKTTHSNQGPKKVCGNDKNGDAMAGDAAADALICMCTGDSAPAASECYNGGTKQVQDNGNKAADAEQAWQEILTKCALLNQPAEISAATIEAAGQGVRNRIGAANTHQTASDGAYTLGKTADSDCDGSADDKFCINYKTQLTAGGTGIKWLTALNEAAAQLTQAQVAYAAALDLSRGLQQLSRQARDAYTVASHDIENPLPITQPIQSQPAKVTKEEDCNKHQSKTDCKDPCKWNENATDANKKCSLDTTKAAEQATQATATENDKKEEKCKGKGEEECEEGTGYKWEENKVQRFEFSHQ</sequence>
<evidence type="ECO:0000313" key="13">
    <source>
        <dbReference type="EMBL" id="AGH60019.1"/>
    </source>
</evidence>
<organism evidence="13">
    <name type="scientific">Trypanosoma brucei</name>
    <dbReference type="NCBI Taxonomy" id="5691"/>
    <lineage>
        <taxon>Eukaryota</taxon>
        <taxon>Discoba</taxon>
        <taxon>Euglenozoa</taxon>
        <taxon>Kinetoplastea</taxon>
        <taxon>Metakinetoplastina</taxon>
        <taxon>Trypanosomatida</taxon>
        <taxon>Trypanosomatidae</taxon>
        <taxon>Trypanosoma</taxon>
    </lineage>
</organism>
<keyword evidence="5 10" id="KW-0732">Signal</keyword>
<feature type="compositionally biased region" description="Basic and acidic residues" evidence="9">
    <location>
        <begin position="448"/>
        <end position="461"/>
    </location>
</feature>
<keyword evidence="3" id="KW-1003">Cell membrane</keyword>
<feature type="domain" description="Trypanosome variant surface glycoprotein C-terminal" evidence="11">
    <location>
        <begin position="404"/>
        <end position="482"/>
    </location>
</feature>
<evidence type="ECO:0000256" key="5">
    <source>
        <dbReference type="ARBA" id="ARBA00022729"/>
    </source>
</evidence>
<keyword evidence="7" id="KW-0325">Glycoprotein</keyword>
<protein>
    <submittedName>
        <fullName evidence="13">Variant surface glycoprotein 1079</fullName>
    </submittedName>
</protein>
<evidence type="ECO:0000256" key="1">
    <source>
        <dbReference type="ARBA" id="ARBA00002523"/>
    </source>
</evidence>
<evidence type="ECO:0000256" key="7">
    <source>
        <dbReference type="ARBA" id="ARBA00023180"/>
    </source>
</evidence>
<evidence type="ECO:0000256" key="9">
    <source>
        <dbReference type="SAM" id="MobiDB-lite"/>
    </source>
</evidence>
<comment type="function">
    <text evidence="1">VSG forms a coat on the surface of the parasite. The trypanosome evades the immune response of the host by expressing a series of antigenically distinct VSGs from an estimated 1000 VSG genes.</text>
</comment>
<name>M4SVG8_9TRYP</name>
<feature type="compositionally biased region" description="Basic and acidic residues" evidence="9">
    <location>
        <begin position="398"/>
        <end position="409"/>
    </location>
</feature>
<evidence type="ECO:0000256" key="3">
    <source>
        <dbReference type="ARBA" id="ARBA00022475"/>
    </source>
</evidence>
<dbReference type="Pfam" id="PF13206">
    <property type="entry name" value="VSG_B"/>
    <property type="match status" value="1"/>
</dbReference>
<keyword evidence="6" id="KW-0472">Membrane</keyword>
<dbReference type="Gene3D" id="4.10.110.20">
    <property type="entry name" value="Variant surface glycoprotein MITAT 1.2, VSG 221, C-terminal domain"/>
    <property type="match status" value="1"/>
</dbReference>
<dbReference type="GO" id="GO:0098552">
    <property type="term" value="C:side of membrane"/>
    <property type="evidence" value="ECO:0007669"/>
    <property type="project" value="UniProtKB-KW"/>
</dbReference>
<proteinExistence type="predicted"/>
<keyword evidence="8" id="KW-0449">Lipoprotein</keyword>
<dbReference type="AlphaFoldDB" id="M4SVG8"/>
<keyword evidence="4" id="KW-0336">GPI-anchor</keyword>
<feature type="region of interest" description="Disordered" evidence="9">
    <location>
        <begin position="385"/>
        <end position="409"/>
    </location>
</feature>
<dbReference type="InterPro" id="IPR025932">
    <property type="entry name" value="Trypano_VSG_B_N_dom"/>
</dbReference>
<evidence type="ECO:0000256" key="6">
    <source>
        <dbReference type="ARBA" id="ARBA00023136"/>
    </source>
</evidence>
<evidence type="ECO:0000256" key="4">
    <source>
        <dbReference type="ARBA" id="ARBA00022622"/>
    </source>
</evidence>
<dbReference type="SUPFAM" id="SSF118251">
    <property type="entry name" value="Variant surface glycoprotein MITAT 1.2, VSG 221, C-terminal domain"/>
    <property type="match status" value="1"/>
</dbReference>
<dbReference type="InterPro" id="IPR019609">
    <property type="entry name" value="Variant_surf_glycoprt_trypan_C"/>
</dbReference>
<dbReference type="VEuPathDB" id="TriTrypDB:Tb927.11.18260"/>
<reference evidence="13" key="2">
    <citation type="journal article" date="2014" name="Mol. Biochem. Parasitol.">
        <title>Capturing the variant surface glycoprotein repertoire (the VSGnome) of Trypanosoma brucei Lister 427.</title>
        <authorList>
            <person name="Cross G.A."/>
            <person name="Kim H.S."/>
            <person name="Wickstead B."/>
        </authorList>
    </citation>
    <scope>NUCLEOTIDE SEQUENCE</scope>
    <source>
        <strain evidence="13">Lister 427</strain>
    </source>
</reference>
<feature type="region of interest" description="Disordered" evidence="9">
    <location>
        <begin position="441"/>
        <end position="468"/>
    </location>
</feature>
<feature type="signal peptide" evidence="10">
    <location>
        <begin position="1"/>
        <end position="26"/>
    </location>
</feature>
<evidence type="ECO:0000259" key="11">
    <source>
        <dbReference type="Pfam" id="PF10659"/>
    </source>
</evidence>
<dbReference type="VEuPathDB" id="TriTrypDB:Tb427_000063300"/>